<keyword evidence="6" id="KW-1185">Reference proteome</keyword>
<dbReference type="InterPro" id="IPR050738">
    <property type="entry name" value="Sulfatase"/>
</dbReference>
<dbReference type="InterPro" id="IPR017850">
    <property type="entry name" value="Alkaline_phosphatase_core_sf"/>
</dbReference>
<evidence type="ECO:0000256" key="1">
    <source>
        <dbReference type="ARBA" id="ARBA00008779"/>
    </source>
</evidence>
<evidence type="ECO:0000256" key="3">
    <source>
        <dbReference type="SAM" id="SignalP"/>
    </source>
</evidence>
<dbReference type="SUPFAM" id="SSF53649">
    <property type="entry name" value="Alkaline phosphatase-like"/>
    <property type="match status" value="1"/>
</dbReference>
<keyword evidence="3" id="KW-0732">Signal</keyword>
<evidence type="ECO:0000259" key="4">
    <source>
        <dbReference type="Pfam" id="PF00884"/>
    </source>
</evidence>
<proteinExistence type="inferred from homology"/>
<evidence type="ECO:0000313" key="5">
    <source>
        <dbReference type="EMBL" id="GAA4450792.1"/>
    </source>
</evidence>
<sequence>MPHRISLVFATIFLGWSITTATTATADRPNILWFVVDDMSANFSCYGETKIQTPHVDRLAQEGLRFTRAYATSPVCSTFRSAMITGMYQTSIGAHHHRSGRGEHQIVLPDGVQPIPETFQQAGYWTCIGSGLPGYDASGNPTSTNRMGKTDYNFNWDKAIYNSHDWSGRESGQPFFMQVQLHGGKIRGASEAKYNAIQKLMVAEFGEATDPQSVELPPHYPRDPVLLRDWSTYLDSVRITDAHVGRVIDRLKSEGLLENTLVVFFTDHGISHARGKQFLYDEGTHIPLVIRGPGVGRGETRTDLVEHIDVAALSLAAAGIEIPATMQGQDILDENHQPKQAVFAARDRCGEAADRIRSVRTDRYLYIKNFYPQRPLLMPSEYKDAKLILMRLRQLHSAGKLSALSERLLFSPTRPAEELYLYGEDPWQTTNLAADPQHAKALTWHRQRLRKWIEDTGDMGPESPEVYVLETEDQMQSTRNETSRENYRKNSELYKQWAREGK</sequence>
<feature type="domain" description="Sulfatase N-terminal" evidence="4">
    <location>
        <begin position="29"/>
        <end position="320"/>
    </location>
</feature>
<protein>
    <submittedName>
        <fullName evidence="5">Sulfatase</fullName>
    </submittedName>
</protein>
<name>A0ABP8MK70_9BACT</name>
<dbReference type="Gene3D" id="3.40.720.10">
    <property type="entry name" value="Alkaline Phosphatase, subunit A"/>
    <property type="match status" value="1"/>
</dbReference>
<dbReference type="CDD" id="cd16027">
    <property type="entry name" value="SGSH"/>
    <property type="match status" value="1"/>
</dbReference>
<comment type="caution">
    <text evidence="5">The sequence shown here is derived from an EMBL/GenBank/DDBJ whole genome shotgun (WGS) entry which is preliminary data.</text>
</comment>
<organism evidence="5 6">
    <name type="scientific">Novipirellula rosea</name>
    <dbReference type="NCBI Taxonomy" id="1031540"/>
    <lineage>
        <taxon>Bacteria</taxon>
        <taxon>Pseudomonadati</taxon>
        <taxon>Planctomycetota</taxon>
        <taxon>Planctomycetia</taxon>
        <taxon>Pirellulales</taxon>
        <taxon>Pirellulaceae</taxon>
        <taxon>Novipirellula</taxon>
    </lineage>
</organism>
<dbReference type="Pfam" id="PF00884">
    <property type="entry name" value="Sulfatase"/>
    <property type="match status" value="1"/>
</dbReference>
<comment type="similarity">
    <text evidence="1">Belongs to the sulfatase family.</text>
</comment>
<keyword evidence="2" id="KW-0378">Hydrolase</keyword>
<gene>
    <name evidence="5" type="ORF">GCM10023156_17460</name>
</gene>
<feature type="chain" id="PRO_5047044054" evidence="3">
    <location>
        <begin position="27"/>
        <end position="502"/>
    </location>
</feature>
<dbReference type="PANTHER" id="PTHR42693">
    <property type="entry name" value="ARYLSULFATASE FAMILY MEMBER"/>
    <property type="match status" value="1"/>
</dbReference>
<dbReference type="PANTHER" id="PTHR42693:SF53">
    <property type="entry name" value="ENDO-4-O-SULFATASE"/>
    <property type="match status" value="1"/>
</dbReference>
<evidence type="ECO:0000256" key="2">
    <source>
        <dbReference type="ARBA" id="ARBA00022801"/>
    </source>
</evidence>
<dbReference type="EMBL" id="BAABGA010000022">
    <property type="protein sequence ID" value="GAA4450792.1"/>
    <property type="molecule type" value="Genomic_DNA"/>
</dbReference>
<accession>A0ABP8MK70</accession>
<evidence type="ECO:0000313" key="6">
    <source>
        <dbReference type="Proteomes" id="UP001500840"/>
    </source>
</evidence>
<dbReference type="Proteomes" id="UP001500840">
    <property type="component" value="Unassembled WGS sequence"/>
</dbReference>
<feature type="signal peptide" evidence="3">
    <location>
        <begin position="1"/>
        <end position="26"/>
    </location>
</feature>
<dbReference type="InterPro" id="IPR000917">
    <property type="entry name" value="Sulfatase_N"/>
</dbReference>
<dbReference type="RefSeq" id="WP_345321206.1">
    <property type="nucleotide sequence ID" value="NZ_BAABGA010000022.1"/>
</dbReference>
<reference evidence="6" key="1">
    <citation type="journal article" date="2019" name="Int. J. Syst. Evol. Microbiol.">
        <title>The Global Catalogue of Microorganisms (GCM) 10K type strain sequencing project: providing services to taxonomists for standard genome sequencing and annotation.</title>
        <authorList>
            <consortium name="The Broad Institute Genomics Platform"/>
            <consortium name="The Broad Institute Genome Sequencing Center for Infectious Disease"/>
            <person name="Wu L."/>
            <person name="Ma J."/>
        </authorList>
    </citation>
    <scope>NUCLEOTIDE SEQUENCE [LARGE SCALE GENOMIC DNA]</scope>
    <source>
        <strain evidence="6">JCM 17759</strain>
    </source>
</reference>